<dbReference type="InterPro" id="IPR013783">
    <property type="entry name" value="Ig-like_fold"/>
</dbReference>
<dbReference type="EMBL" id="UINC01000276">
    <property type="protein sequence ID" value="SUZ52473.1"/>
    <property type="molecule type" value="Genomic_DNA"/>
</dbReference>
<dbReference type="Gene3D" id="2.60.40.10">
    <property type="entry name" value="Immunoglobulins"/>
    <property type="match status" value="2"/>
</dbReference>
<dbReference type="Gene3D" id="2.60.120.200">
    <property type="match status" value="1"/>
</dbReference>
<protein>
    <recommendedName>
        <fullName evidence="2">Secretion system C-terminal sorting domain-containing protein</fullName>
    </recommendedName>
</protein>
<dbReference type="NCBIfam" id="TIGR04183">
    <property type="entry name" value="Por_Secre_tail"/>
    <property type="match status" value="1"/>
</dbReference>
<accession>A0A381NG39</accession>
<proteinExistence type="predicted"/>
<dbReference type="InterPro" id="IPR026444">
    <property type="entry name" value="Secre_tail"/>
</dbReference>
<dbReference type="InterPro" id="IPR021615">
    <property type="entry name" value="Omp28"/>
</dbReference>
<dbReference type="NCBIfam" id="NF038128">
    <property type="entry name" value="choice_anch_J"/>
    <property type="match status" value="1"/>
</dbReference>
<gene>
    <name evidence="1" type="ORF">METZ01_LOCUS5327</name>
</gene>
<reference evidence="1" key="1">
    <citation type="submission" date="2018-05" db="EMBL/GenBank/DDBJ databases">
        <authorList>
            <person name="Lanie J.A."/>
            <person name="Ng W.-L."/>
            <person name="Kazmierczak K.M."/>
            <person name="Andrzejewski T.M."/>
            <person name="Davidsen T.M."/>
            <person name="Wayne K.J."/>
            <person name="Tettelin H."/>
            <person name="Glass J.I."/>
            <person name="Rusch D."/>
            <person name="Podicherti R."/>
            <person name="Tsui H.-C.T."/>
            <person name="Winkler M.E."/>
        </authorList>
    </citation>
    <scope>NUCLEOTIDE SEQUENCE</scope>
</reference>
<dbReference type="Pfam" id="PF11551">
    <property type="entry name" value="Omp28"/>
    <property type="match status" value="1"/>
</dbReference>
<evidence type="ECO:0000313" key="1">
    <source>
        <dbReference type="EMBL" id="SUZ52473.1"/>
    </source>
</evidence>
<organism evidence="1">
    <name type="scientific">marine metagenome</name>
    <dbReference type="NCBI Taxonomy" id="408172"/>
    <lineage>
        <taxon>unclassified sequences</taxon>
        <taxon>metagenomes</taxon>
        <taxon>ecological metagenomes</taxon>
    </lineage>
</organism>
<name>A0A381NG39_9ZZZZ</name>
<evidence type="ECO:0008006" key="2">
    <source>
        <dbReference type="Google" id="ProtNLM"/>
    </source>
</evidence>
<sequence length="686" mass="75291">MKKQYILLFTFLLSSLGYISAQTIVSTSSENKNAIVEESTAIHCSYCPDGHYMLNQIVDQNPNDVFVIKFHEGGYAWDCDPNGGHDFNNALANQLGNMAAANGQPSASVNRQVFSNLSMTGGTAMSRSYWSTAISQVLQESAYVNVGLEAELAGNVLTIHVEAYYTASSPESTNYLHVVLMQDETVGPQLGANDFNPSYVVSSTPNSNYGHNEYDYRHMDRLVDMVDGISGDAITTTSTGSFIDRTYTYTLPEMYNDVPVDLAEIEVAAFVTGGDEIINGYKVPVSYLDYDVAVASIDSPSGNGVYSDNENIVVTLENLGENTVSNFDVSYQVNGGNTVTESFTGSIAFNETSQFTFYATYDFSTPGDYEIVASTSLTSDENNSNDSSSTSFTSIVGGDCPDEYSLPIVWRDNFECHTEFAISNIGDWVIHDLEGGQTWGANDIGYTNEGYFGSGIIYNHALASDETTAASLTSFDDWAPYEGNQGLYFFASGANSTTFPNDDWMISPEFTLNGVTSPTFSMWAKSVTAQYGLERFQVGVGNSTDYNDFTIISSGAYIEAPTDWTQYQFDLSQYEGQTIRIAIHYIGNDSFVLQTDSYTVDGTLGIGDSEINNFEYFYNVSSKTLEMTSDETLRKIQIFNILGQKVFEENINSNVHTSNLRDLGASIYIINVEGTTGVRSFKLLIQ</sequence>
<dbReference type="AlphaFoldDB" id="A0A381NG39"/>